<reference evidence="3 4" key="1">
    <citation type="submission" date="2016-11" db="EMBL/GenBank/DDBJ databases">
        <title>Comparison of Traditional DNA-DNA Hybridization with In Silico Genomic Analysis.</title>
        <authorList>
            <person name="Nicholson A.C."/>
            <person name="Sammons S."/>
            <person name="Humrighouse B.W."/>
            <person name="Graziano J."/>
            <person name="Lasker B."/>
            <person name="Whitney A.M."/>
            <person name="Mcquiston J.R."/>
        </authorList>
    </citation>
    <scope>NUCLEOTIDE SEQUENCE [LARGE SCALE GENOMIC DNA]</scope>
    <source>
        <strain evidence="1 4">H1892</strain>
        <strain evidence="2 3">H2381</strain>
    </source>
</reference>
<dbReference type="Proteomes" id="UP000196640">
    <property type="component" value="Unassembled WGS sequence"/>
</dbReference>
<dbReference type="EMBL" id="NIPV01000086">
    <property type="protein sequence ID" value="OWJ73883.1"/>
    <property type="molecule type" value="Genomic_DNA"/>
</dbReference>
<dbReference type="NCBIfam" id="TIGR01725">
    <property type="entry name" value="phge_HK97_gp10"/>
    <property type="match status" value="1"/>
</dbReference>
<dbReference type="InterPro" id="IPR010064">
    <property type="entry name" value="HK97-gp10_tail"/>
</dbReference>
<gene>
    <name evidence="2" type="ORF">CDV52_09940</name>
    <name evidence="1" type="ORF">CDV53_14225</name>
</gene>
<dbReference type="RefSeq" id="WP_035745014.1">
    <property type="nucleotide sequence ID" value="NZ_JFGS01000017.1"/>
</dbReference>
<comment type="caution">
    <text evidence="2">The sequence shown here is derived from an EMBL/GenBank/DDBJ whole genome shotgun (WGS) entry which is preliminary data.</text>
</comment>
<proteinExistence type="predicted"/>
<evidence type="ECO:0008006" key="5">
    <source>
        <dbReference type="Google" id="ProtNLM"/>
    </source>
</evidence>
<keyword evidence="4" id="KW-1185">Reference proteome</keyword>
<dbReference type="STRING" id="366616.CG51_05830"/>
<dbReference type="Pfam" id="PF04883">
    <property type="entry name" value="HK97-gp10_like"/>
    <property type="match status" value="1"/>
</dbReference>
<dbReference type="EMBL" id="NIPX01000015">
    <property type="protein sequence ID" value="OWJ83821.1"/>
    <property type="molecule type" value="Genomic_DNA"/>
</dbReference>
<organism evidence="2 3">
    <name type="scientific">Haematobacter missouriensis</name>
    <dbReference type="NCBI Taxonomy" id="366616"/>
    <lineage>
        <taxon>Bacteria</taxon>
        <taxon>Pseudomonadati</taxon>
        <taxon>Pseudomonadota</taxon>
        <taxon>Alphaproteobacteria</taxon>
        <taxon>Rhodobacterales</taxon>
        <taxon>Paracoccaceae</taxon>
        <taxon>Haematobacter</taxon>
    </lineage>
</organism>
<evidence type="ECO:0000313" key="3">
    <source>
        <dbReference type="Proteomes" id="UP000196640"/>
    </source>
</evidence>
<dbReference type="Proteomes" id="UP000214673">
    <property type="component" value="Unassembled WGS sequence"/>
</dbReference>
<accession>A0A212AQN6</accession>
<evidence type="ECO:0000313" key="2">
    <source>
        <dbReference type="EMBL" id="OWJ83821.1"/>
    </source>
</evidence>
<protein>
    <recommendedName>
        <fullName evidence="5">HK97 gp10 family phage protein</fullName>
    </recommendedName>
</protein>
<dbReference type="OrthoDB" id="8480914at2"/>
<dbReference type="AlphaFoldDB" id="A0A212AQN6"/>
<evidence type="ECO:0000313" key="1">
    <source>
        <dbReference type="EMBL" id="OWJ73883.1"/>
    </source>
</evidence>
<evidence type="ECO:0000313" key="4">
    <source>
        <dbReference type="Proteomes" id="UP000214673"/>
    </source>
</evidence>
<name>A0A212AQN6_9RHOB</name>
<sequence length="141" mass="15370">MVDGLEKLRARFRALPRAVQEAATQTLEQNANEIVAMMKRLVPKDSGRLAASIGWTWGDAPEGTLAVGTVAKSSDSKLRITIYAGGKTAGGDAFYARFQEFGTENMLASPFFYPSIRANRTKGRARLSRNVRKAAEKAFNG</sequence>